<feature type="transmembrane region" description="Helical" evidence="5">
    <location>
        <begin position="223"/>
        <end position="247"/>
    </location>
</feature>
<evidence type="ECO:0000259" key="6">
    <source>
        <dbReference type="Pfam" id="PF01061"/>
    </source>
</evidence>
<feature type="transmembrane region" description="Helical" evidence="5">
    <location>
        <begin position="63"/>
        <end position="80"/>
    </location>
</feature>
<organism evidence="7 8">
    <name type="scientific">Volvox reticuliferus</name>
    <dbReference type="NCBI Taxonomy" id="1737510"/>
    <lineage>
        <taxon>Eukaryota</taxon>
        <taxon>Viridiplantae</taxon>
        <taxon>Chlorophyta</taxon>
        <taxon>core chlorophytes</taxon>
        <taxon>Chlorophyceae</taxon>
        <taxon>CS clade</taxon>
        <taxon>Chlamydomonadales</taxon>
        <taxon>Volvocaceae</taxon>
        <taxon>Volvox</taxon>
    </lineage>
</organism>
<feature type="non-terminal residue" evidence="7">
    <location>
        <position position="1"/>
    </location>
</feature>
<evidence type="ECO:0000256" key="1">
    <source>
        <dbReference type="ARBA" id="ARBA00004141"/>
    </source>
</evidence>
<dbReference type="OrthoDB" id="66620at2759"/>
<dbReference type="GO" id="GO:0016020">
    <property type="term" value="C:membrane"/>
    <property type="evidence" value="ECO:0007669"/>
    <property type="project" value="UniProtKB-SubCell"/>
</dbReference>
<keyword evidence="8" id="KW-1185">Reference proteome</keyword>
<feature type="transmembrane region" description="Helical" evidence="5">
    <location>
        <begin position="185"/>
        <end position="203"/>
    </location>
</feature>
<gene>
    <name evidence="7" type="ORF">Vretifemale_14474</name>
</gene>
<accession>A0A8J4CM79</accession>
<keyword evidence="4 5" id="KW-0472">Membrane</keyword>
<comment type="caution">
    <text evidence="7">The sequence shown here is derived from an EMBL/GenBank/DDBJ whole genome shotgun (WGS) entry which is preliminary data.</text>
</comment>
<evidence type="ECO:0000313" key="8">
    <source>
        <dbReference type="Proteomes" id="UP000747110"/>
    </source>
</evidence>
<evidence type="ECO:0000313" key="7">
    <source>
        <dbReference type="EMBL" id="GIL85955.1"/>
    </source>
</evidence>
<comment type="subcellular location">
    <subcellularLocation>
        <location evidence="1">Membrane</location>
        <topology evidence="1">Multi-pass membrane protein</topology>
    </subcellularLocation>
</comment>
<reference evidence="7" key="1">
    <citation type="journal article" date="2021" name="Proc. Natl. Acad. Sci. U.S.A.">
        <title>Three genomes in the algal genus Volvox reveal the fate of a haploid sex-determining region after a transition to homothallism.</title>
        <authorList>
            <person name="Yamamoto K."/>
            <person name="Hamaji T."/>
            <person name="Kawai-Toyooka H."/>
            <person name="Matsuzaki R."/>
            <person name="Takahashi F."/>
            <person name="Nishimura Y."/>
            <person name="Kawachi M."/>
            <person name="Noguchi H."/>
            <person name="Minakuchi Y."/>
            <person name="Umen J.G."/>
            <person name="Toyoda A."/>
            <person name="Nozaki H."/>
        </authorList>
    </citation>
    <scope>NUCLEOTIDE SEQUENCE</scope>
    <source>
        <strain evidence="7">NIES-3786</strain>
    </source>
</reference>
<dbReference type="Proteomes" id="UP000747110">
    <property type="component" value="Unassembled WGS sequence"/>
</dbReference>
<evidence type="ECO:0000256" key="4">
    <source>
        <dbReference type="ARBA" id="ARBA00023136"/>
    </source>
</evidence>
<feature type="domain" description="ABC-2 type transporter transmembrane" evidence="6">
    <location>
        <begin position="183"/>
        <end position="267"/>
    </location>
</feature>
<keyword evidence="2 5" id="KW-0812">Transmembrane</keyword>
<evidence type="ECO:0000256" key="5">
    <source>
        <dbReference type="SAM" id="Phobius"/>
    </source>
</evidence>
<proteinExistence type="predicted"/>
<dbReference type="AlphaFoldDB" id="A0A8J4CM79"/>
<dbReference type="EMBL" id="BNCP01000034">
    <property type="protein sequence ID" value="GIL85955.1"/>
    <property type="molecule type" value="Genomic_DNA"/>
</dbReference>
<evidence type="ECO:0000256" key="2">
    <source>
        <dbReference type="ARBA" id="ARBA00022692"/>
    </source>
</evidence>
<keyword evidence="3 5" id="KW-1133">Transmembrane helix</keyword>
<sequence length="329" mass="36299">VLSRLFFLCFPHTCVFVSFVYVLRSDELGFGTPAAEARAGPTVVRHHGILPCPLLSTGTFSNGPVFVVLGGYVLLCRIPGNFINSREGRRYGVCVCVVGKTARHRFLMGIVRHEHFPDDFPFYPSSSSSRINGDGVSITVTNCHMLLSTDRLLVYFQFYKLSCFSPLMDALVPCLPARCHRPIQASVTGFFTFFAVFSMFQIISEGVGACCAVATRTPTSSVILLTFVLLVLLAFSGFLTTTVPVYFRWIHKVSYLTYAFSALVEREFSHVTFYDDTTGEAIPGVEAYPASLRTGLSYSQNVGILAGQVGGMEVVKFLAFNLAYRMNLI</sequence>
<evidence type="ECO:0000256" key="3">
    <source>
        <dbReference type="ARBA" id="ARBA00022989"/>
    </source>
</evidence>
<dbReference type="Pfam" id="PF01061">
    <property type="entry name" value="ABC2_membrane"/>
    <property type="match status" value="1"/>
</dbReference>
<protein>
    <recommendedName>
        <fullName evidence="6">ABC-2 type transporter transmembrane domain-containing protein</fullName>
    </recommendedName>
</protein>
<dbReference type="InterPro" id="IPR013525">
    <property type="entry name" value="ABC2_TM"/>
</dbReference>
<feature type="transmembrane region" description="Helical" evidence="5">
    <location>
        <begin position="5"/>
        <end position="23"/>
    </location>
</feature>
<dbReference type="GO" id="GO:0140359">
    <property type="term" value="F:ABC-type transporter activity"/>
    <property type="evidence" value="ECO:0007669"/>
    <property type="project" value="InterPro"/>
</dbReference>
<name>A0A8J4CM79_9CHLO</name>